<reference evidence="1" key="1">
    <citation type="submission" date="2022-11" db="EMBL/GenBank/DDBJ databases">
        <title>beta-Carotene-producing bacterium, Jeongeuplla avenae sp. nov., alleviates the salt stress of Arabidopsis seedlings.</title>
        <authorList>
            <person name="Jiang L."/>
            <person name="Lee J."/>
        </authorList>
    </citation>
    <scope>NUCLEOTIDE SEQUENCE</scope>
    <source>
        <strain evidence="1">DY_R2A_6</strain>
    </source>
</reference>
<dbReference type="EMBL" id="CP113520">
    <property type="protein sequence ID" value="WAJ27296.1"/>
    <property type="molecule type" value="Genomic_DNA"/>
</dbReference>
<sequence>MSRAQMLVEAVDGMDKRLEEVFAFLRALDEGADLDRERLGHAIHQCANVQQSMGALRRLVKRIEG</sequence>
<evidence type="ECO:0000313" key="2">
    <source>
        <dbReference type="Proteomes" id="UP001163223"/>
    </source>
</evidence>
<protein>
    <submittedName>
        <fullName evidence="1">Uncharacterized protein</fullName>
    </submittedName>
</protein>
<dbReference type="Proteomes" id="UP001163223">
    <property type="component" value="Chromosome"/>
</dbReference>
<organism evidence="1 2">
    <name type="scientific">Antarcticirhabdus aurantiaca</name>
    <dbReference type="NCBI Taxonomy" id="2606717"/>
    <lineage>
        <taxon>Bacteria</taxon>
        <taxon>Pseudomonadati</taxon>
        <taxon>Pseudomonadota</taxon>
        <taxon>Alphaproteobacteria</taxon>
        <taxon>Hyphomicrobiales</taxon>
        <taxon>Aurantimonadaceae</taxon>
        <taxon>Antarcticirhabdus</taxon>
    </lineage>
</organism>
<accession>A0ACD4NKI1</accession>
<keyword evidence="2" id="KW-1185">Reference proteome</keyword>
<name>A0ACD4NKI1_9HYPH</name>
<evidence type="ECO:0000313" key="1">
    <source>
        <dbReference type="EMBL" id="WAJ27296.1"/>
    </source>
</evidence>
<proteinExistence type="predicted"/>
<gene>
    <name evidence="1" type="ORF">OXU80_20960</name>
</gene>